<name>G2QQI1_THETT</name>
<dbReference type="KEGG" id="ttt:THITE_2036942"/>
<protein>
    <recommendedName>
        <fullName evidence="4">C2H2-type domain-containing protein</fullName>
    </recommendedName>
</protein>
<dbReference type="GO" id="GO:0003700">
    <property type="term" value="F:DNA-binding transcription factor activity"/>
    <property type="evidence" value="ECO:0007669"/>
    <property type="project" value="InterPro"/>
</dbReference>
<keyword evidence="3" id="KW-1185">Reference proteome</keyword>
<dbReference type="InterPro" id="IPR039970">
    <property type="entry name" value="TF_Grauzone"/>
</dbReference>
<sequence length="475" mass="50164">MADPYVFGGAAFPYEDMAFSSQPFAGLDDGLLDSNMTYIDPTLQIAPTIPFANAWDAPMQRALKEPSKATFVTDASSQMPTRAQIRPTVGIPAMPPPHARFASPISSIEPSSSASARSPRADSESYYDSFPGTPPDTAVLSPFQTPVPLEPYSNAHAVQFRSMGPPDYVSPYDVNPSHQSEYSESDGGVIDFTVQPGYSFDSHVSEEPAPGAATPDFHAERMASPEPMRPSSPSPYPSSPAHKDGAAPPTGAIFNRKDLFTQHLKRMHAPKQVKDHVLPGTSSGTTGKKPSSSSTSTSSPATQTLLAEWDARLRRLQESSIRPRCPLPQTMRCPVPACGAPPFRGADAWNQRMEHVAKHMERAAQGAEPRVVFGGAADPTLVEWAARADVAIIVPAPPGSGPAGAGGVSEGDGPRWVLKTPLKRGPGGSVVVLAPVAGGAAGQEEEGEAEGEEIVVSQDGCGEDEDEDAEGEEDV</sequence>
<dbReference type="eggNOG" id="ENOG502S60G">
    <property type="taxonomic scope" value="Eukaryota"/>
</dbReference>
<dbReference type="EMBL" id="CP003009">
    <property type="protein sequence ID" value="AEO62391.1"/>
    <property type="molecule type" value="Genomic_DNA"/>
</dbReference>
<feature type="region of interest" description="Disordered" evidence="1">
    <location>
        <begin position="91"/>
        <end position="145"/>
    </location>
</feature>
<organism evidence="2 3">
    <name type="scientific">Thermothielavioides terrestris (strain ATCC 38088 / NRRL 8126)</name>
    <name type="common">Thielavia terrestris</name>
    <dbReference type="NCBI Taxonomy" id="578455"/>
    <lineage>
        <taxon>Eukaryota</taxon>
        <taxon>Fungi</taxon>
        <taxon>Dikarya</taxon>
        <taxon>Ascomycota</taxon>
        <taxon>Pezizomycotina</taxon>
        <taxon>Sordariomycetes</taxon>
        <taxon>Sordariomycetidae</taxon>
        <taxon>Sordariales</taxon>
        <taxon>Chaetomiaceae</taxon>
        <taxon>Thermothielavioides</taxon>
        <taxon>Thermothielavioides terrestris</taxon>
    </lineage>
</organism>
<proteinExistence type="predicted"/>
<feature type="compositionally biased region" description="Pro residues" evidence="1">
    <location>
        <begin position="227"/>
        <end position="238"/>
    </location>
</feature>
<reference evidence="2 3" key="1">
    <citation type="journal article" date="2011" name="Nat. Biotechnol.">
        <title>Comparative genomic analysis of the thermophilic biomass-degrading fungi Myceliophthora thermophila and Thielavia terrestris.</title>
        <authorList>
            <person name="Berka R.M."/>
            <person name="Grigoriev I.V."/>
            <person name="Otillar R."/>
            <person name="Salamov A."/>
            <person name="Grimwood J."/>
            <person name="Reid I."/>
            <person name="Ishmael N."/>
            <person name="John T."/>
            <person name="Darmond C."/>
            <person name="Moisan M.-C."/>
            <person name="Henrissat B."/>
            <person name="Coutinho P.M."/>
            <person name="Lombard V."/>
            <person name="Natvig D.O."/>
            <person name="Lindquist E."/>
            <person name="Schmutz J."/>
            <person name="Lucas S."/>
            <person name="Harris P."/>
            <person name="Powlowski J."/>
            <person name="Bellemare A."/>
            <person name="Taylor D."/>
            <person name="Butler G."/>
            <person name="de Vries R.P."/>
            <person name="Allijn I.E."/>
            <person name="van den Brink J."/>
            <person name="Ushinsky S."/>
            <person name="Storms R."/>
            <person name="Powell A.J."/>
            <person name="Paulsen I.T."/>
            <person name="Elbourne L.D.H."/>
            <person name="Baker S.E."/>
            <person name="Magnuson J."/>
            <person name="LaBoissiere S."/>
            <person name="Clutterbuck A.J."/>
            <person name="Martinez D."/>
            <person name="Wogulis M."/>
            <person name="de Leon A.L."/>
            <person name="Rey M.W."/>
            <person name="Tsang A."/>
        </authorList>
    </citation>
    <scope>NUCLEOTIDE SEQUENCE [LARGE SCALE GENOMIC DNA]</scope>
    <source>
        <strain evidence="3">ATCC 38088 / NRRL 8126</strain>
    </source>
</reference>
<dbReference type="AlphaFoldDB" id="G2QQI1"/>
<feature type="compositionally biased region" description="Acidic residues" evidence="1">
    <location>
        <begin position="461"/>
        <end position="475"/>
    </location>
</feature>
<dbReference type="PANTHER" id="PTHR23225">
    <property type="entry name" value="ZINC FINGER PROTEIN"/>
    <property type="match status" value="1"/>
</dbReference>
<feature type="region of interest" description="Disordered" evidence="1">
    <location>
        <begin position="267"/>
        <end position="302"/>
    </location>
</feature>
<evidence type="ECO:0000256" key="1">
    <source>
        <dbReference type="SAM" id="MobiDB-lite"/>
    </source>
</evidence>
<gene>
    <name evidence="2" type="ORF">THITE_2036942</name>
</gene>
<evidence type="ECO:0000313" key="3">
    <source>
        <dbReference type="Proteomes" id="UP000008181"/>
    </source>
</evidence>
<feature type="region of interest" description="Disordered" evidence="1">
    <location>
        <begin position="169"/>
        <end position="252"/>
    </location>
</feature>
<feature type="compositionally biased region" description="Acidic residues" evidence="1">
    <location>
        <begin position="443"/>
        <end position="453"/>
    </location>
</feature>
<feature type="compositionally biased region" description="Low complexity" evidence="1">
    <location>
        <begin position="279"/>
        <end position="300"/>
    </location>
</feature>
<evidence type="ECO:0008006" key="4">
    <source>
        <dbReference type="Google" id="ProtNLM"/>
    </source>
</evidence>
<accession>G2QQI1</accession>
<feature type="region of interest" description="Disordered" evidence="1">
    <location>
        <begin position="437"/>
        <end position="475"/>
    </location>
</feature>
<dbReference type="Proteomes" id="UP000008181">
    <property type="component" value="Chromosome 1"/>
</dbReference>
<dbReference type="GeneID" id="11523389"/>
<dbReference type="OrthoDB" id="5388486at2759"/>
<dbReference type="HOGENOM" id="CLU_575127_0_0_1"/>
<dbReference type="STRING" id="578455.G2QQI1"/>
<dbReference type="PANTHER" id="PTHR23225:SF2">
    <property type="entry name" value="AT09679P-RELATED"/>
    <property type="match status" value="1"/>
</dbReference>
<feature type="compositionally biased region" description="Low complexity" evidence="1">
    <location>
        <begin position="102"/>
        <end position="118"/>
    </location>
</feature>
<dbReference type="RefSeq" id="XP_003648727.1">
    <property type="nucleotide sequence ID" value="XM_003648679.1"/>
</dbReference>
<evidence type="ECO:0000313" key="2">
    <source>
        <dbReference type="EMBL" id="AEO62391.1"/>
    </source>
</evidence>